<evidence type="ECO:0000256" key="9">
    <source>
        <dbReference type="ARBA" id="ARBA00023136"/>
    </source>
</evidence>
<evidence type="ECO:0000256" key="1">
    <source>
        <dbReference type="ARBA" id="ARBA00004651"/>
    </source>
</evidence>
<evidence type="ECO:0000256" key="3">
    <source>
        <dbReference type="ARBA" id="ARBA00012292"/>
    </source>
</evidence>
<feature type="transmembrane region" description="Helical" evidence="14">
    <location>
        <begin position="148"/>
        <end position="170"/>
    </location>
</feature>
<dbReference type="Pfam" id="PF01040">
    <property type="entry name" value="UbiA"/>
    <property type="match status" value="1"/>
</dbReference>
<evidence type="ECO:0000256" key="15">
    <source>
        <dbReference type="SAM" id="MobiDB-lite"/>
    </source>
</evidence>
<dbReference type="InterPro" id="IPR030470">
    <property type="entry name" value="UbiA_prenylTrfase_CS"/>
</dbReference>
<evidence type="ECO:0000256" key="8">
    <source>
        <dbReference type="ARBA" id="ARBA00023133"/>
    </source>
</evidence>
<dbReference type="EC" id="2.5.1.141" evidence="3 14"/>
<dbReference type="NCBIfam" id="TIGR01473">
    <property type="entry name" value="cyoE_ctaB"/>
    <property type="match status" value="1"/>
</dbReference>
<reference evidence="16" key="1">
    <citation type="journal article" date="2013" name="Genome Announc.">
        <title>Draft Genome Sequence of Loktanella cinnabarina LL-001T, Isolated from Deep-Sea Floor Sediment.</title>
        <authorList>
            <person name="Nishi S."/>
            <person name="Tsubouchi T."/>
            <person name="Takaki Y."/>
            <person name="Koyanagi R."/>
            <person name="Satoh N."/>
            <person name="Maruyama T."/>
            <person name="Hatada Y."/>
        </authorList>
    </citation>
    <scope>NUCLEOTIDE SEQUENCE [LARGE SCALE GENOMIC DNA]</scope>
    <source>
        <strain evidence="16">LL-001</strain>
    </source>
</reference>
<evidence type="ECO:0000313" key="17">
    <source>
        <dbReference type="Proteomes" id="UP000016566"/>
    </source>
</evidence>
<dbReference type="UniPathway" id="UPA00834">
    <property type="reaction ID" value="UER00712"/>
</dbReference>
<keyword evidence="4 14" id="KW-1003">Cell membrane</keyword>
<dbReference type="EMBL" id="BATB01000005">
    <property type="protein sequence ID" value="GAD54606.1"/>
    <property type="molecule type" value="Genomic_DNA"/>
</dbReference>
<evidence type="ECO:0000256" key="11">
    <source>
        <dbReference type="ARBA" id="ARBA00040810"/>
    </source>
</evidence>
<dbReference type="GO" id="GO:0005886">
    <property type="term" value="C:plasma membrane"/>
    <property type="evidence" value="ECO:0007669"/>
    <property type="project" value="UniProtKB-SubCell"/>
</dbReference>
<comment type="subcellular location">
    <subcellularLocation>
        <location evidence="1 14">Cell membrane</location>
        <topology evidence="1 14">Multi-pass membrane protein</topology>
    </subcellularLocation>
</comment>
<evidence type="ECO:0000256" key="10">
    <source>
        <dbReference type="ARBA" id="ARBA00030253"/>
    </source>
</evidence>
<feature type="transmembrane region" description="Helical" evidence="14">
    <location>
        <begin position="107"/>
        <end position="127"/>
    </location>
</feature>
<comment type="caution">
    <text evidence="16">The sequence shown here is derived from an EMBL/GenBank/DDBJ whole genome shotgun (WGS) entry which is preliminary data.</text>
</comment>
<keyword evidence="9 14" id="KW-0472">Membrane</keyword>
<feature type="transmembrane region" description="Helical" evidence="14">
    <location>
        <begin position="299"/>
        <end position="319"/>
    </location>
</feature>
<feature type="region of interest" description="Disordered" evidence="15">
    <location>
        <begin position="1"/>
        <end position="49"/>
    </location>
</feature>
<dbReference type="NCBIfam" id="NF003349">
    <property type="entry name" value="PRK04375.1-2"/>
    <property type="match status" value="1"/>
</dbReference>
<keyword evidence="5 14" id="KW-0808">Transferase</keyword>
<dbReference type="InterPro" id="IPR044878">
    <property type="entry name" value="UbiA_sf"/>
</dbReference>
<accession>U2YIL8</accession>
<proteinExistence type="inferred from homology"/>
<dbReference type="PANTHER" id="PTHR43448">
    <property type="entry name" value="PROTOHEME IX FARNESYLTRANSFERASE, MITOCHONDRIAL"/>
    <property type="match status" value="1"/>
</dbReference>
<dbReference type="CDD" id="cd13957">
    <property type="entry name" value="PT_UbiA_Cox10"/>
    <property type="match status" value="1"/>
</dbReference>
<dbReference type="AlphaFoldDB" id="U2YIL8"/>
<evidence type="ECO:0000313" key="16">
    <source>
        <dbReference type="EMBL" id="GAD54606.1"/>
    </source>
</evidence>
<dbReference type="GO" id="GO:0048034">
    <property type="term" value="P:heme O biosynthetic process"/>
    <property type="evidence" value="ECO:0007669"/>
    <property type="project" value="UniProtKB-UniRule"/>
</dbReference>
<comment type="miscellaneous">
    <text evidence="14">Carbon 2 of the heme B porphyrin ring is defined according to the Fischer nomenclature.</text>
</comment>
<dbReference type="PROSITE" id="PS00943">
    <property type="entry name" value="UBIA"/>
    <property type="match status" value="1"/>
</dbReference>
<feature type="transmembrane region" description="Helical" evidence="14">
    <location>
        <begin position="82"/>
        <end position="101"/>
    </location>
</feature>
<organism evidence="16 17">
    <name type="scientific">Limimaricola cinnabarinus LL-001</name>
    <dbReference type="NCBI Taxonomy" id="1337093"/>
    <lineage>
        <taxon>Bacteria</taxon>
        <taxon>Pseudomonadati</taxon>
        <taxon>Pseudomonadota</taxon>
        <taxon>Alphaproteobacteria</taxon>
        <taxon>Rhodobacterales</taxon>
        <taxon>Paracoccaceae</taxon>
        <taxon>Limimaricola</taxon>
    </lineage>
</organism>
<protein>
    <recommendedName>
        <fullName evidence="11 14">Protoheme IX farnesyltransferase</fullName>
        <ecNumber evidence="3 14">2.5.1.141</ecNumber>
    </recommendedName>
    <alternativeName>
        <fullName evidence="12 14">Heme B farnesyltransferase</fullName>
    </alternativeName>
    <alternativeName>
        <fullName evidence="10 14">Heme O synthase</fullName>
    </alternativeName>
</protein>
<dbReference type="GO" id="GO:0008495">
    <property type="term" value="F:protoheme IX farnesyltransferase activity"/>
    <property type="evidence" value="ECO:0007669"/>
    <property type="project" value="UniProtKB-UniRule"/>
</dbReference>
<evidence type="ECO:0000256" key="2">
    <source>
        <dbReference type="ARBA" id="ARBA00004919"/>
    </source>
</evidence>
<evidence type="ECO:0000256" key="13">
    <source>
        <dbReference type="ARBA" id="ARBA00047690"/>
    </source>
</evidence>
<feature type="transmembrane region" description="Helical" evidence="14">
    <location>
        <begin position="176"/>
        <end position="195"/>
    </location>
</feature>
<evidence type="ECO:0000256" key="4">
    <source>
        <dbReference type="ARBA" id="ARBA00022475"/>
    </source>
</evidence>
<keyword evidence="6 14" id="KW-0812">Transmembrane</keyword>
<evidence type="ECO:0000256" key="5">
    <source>
        <dbReference type="ARBA" id="ARBA00022679"/>
    </source>
</evidence>
<evidence type="ECO:0000256" key="6">
    <source>
        <dbReference type="ARBA" id="ARBA00022692"/>
    </source>
</evidence>
<gene>
    <name evidence="14" type="primary">ctaB</name>
    <name evidence="16" type="ORF">MBELCI_0658</name>
</gene>
<comment type="function">
    <text evidence="14">Converts heme B (protoheme IX) to heme O by substitution of the vinyl group on carbon 2 of heme B porphyrin ring with a hydroxyethyl farnesyl side group.</text>
</comment>
<comment type="similarity">
    <text evidence="14">Belongs to the UbiA prenyltransferase family. Protoheme IX farnesyltransferase subfamily.</text>
</comment>
<sequence>MTGPGADAPPDPAAAPRHDMTTGRDNPTATAGQTPATAPPATADDDRRTGARMTDASMTDVSYNGAPEAGLGDYFALLKPRVMSLVVFTALVGLLVAPVPVHPFLGFVAVLCIAVGGGASGALNMWWDADIDAVMRRTKSRPIPAGKTTPGEALALGLALSGFSVVVLFLAAGPLAAGLLAFTIFFYAVIYTMWLKRSTPQNIVIGGAAGAFPPMIGWAAATGDIAIESVLMFALTFMWTPPHFWALALFVKSDYGDAGVPMLTETHGRRSTRRHILAYTLLLVPVALGLGFTSIGGPIYLVIAAALNIQFLGGAWRLYNRDEAAAEADGYAAEKRVFKISLGYLFLHFGALLIEAALRPWGGSWQILSGLVGA</sequence>
<keyword evidence="17" id="KW-1185">Reference proteome</keyword>
<evidence type="ECO:0000256" key="7">
    <source>
        <dbReference type="ARBA" id="ARBA00022989"/>
    </source>
</evidence>
<keyword evidence="8 14" id="KW-0350">Heme biosynthesis</keyword>
<feature type="transmembrane region" description="Helical" evidence="14">
    <location>
        <begin position="216"/>
        <end position="238"/>
    </location>
</feature>
<dbReference type="InterPro" id="IPR000537">
    <property type="entry name" value="UbiA_prenyltransferase"/>
</dbReference>
<name>U2YIL8_9RHOB</name>
<evidence type="ECO:0000256" key="14">
    <source>
        <dbReference type="HAMAP-Rule" id="MF_00154"/>
    </source>
</evidence>
<dbReference type="PANTHER" id="PTHR43448:SF7">
    <property type="entry name" value="4-HYDROXYBENZOATE SOLANESYLTRANSFERASE"/>
    <property type="match status" value="1"/>
</dbReference>
<feature type="transmembrane region" description="Helical" evidence="14">
    <location>
        <begin position="340"/>
        <end position="358"/>
    </location>
</feature>
<dbReference type="Proteomes" id="UP000016566">
    <property type="component" value="Unassembled WGS sequence"/>
</dbReference>
<comment type="pathway">
    <text evidence="2 14">Porphyrin-containing compound metabolism; heme O biosynthesis; heme O from protoheme: step 1/1.</text>
</comment>
<dbReference type="InterPro" id="IPR006369">
    <property type="entry name" value="Protohaem_IX_farnesylTrfase"/>
</dbReference>
<comment type="catalytic activity">
    <reaction evidence="13 14">
        <text>heme b + (2E,6E)-farnesyl diphosphate + H2O = Fe(II)-heme o + diphosphate</text>
        <dbReference type="Rhea" id="RHEA:28070"/>
        <dbReference type="ChEBI" id="CHEBI:15377"/>
        <dbReference type="ChEBI" id="CHEBI:33019"/>
        <dbReference type="ChEBI" id="CHEBI:60344"/>
        <dbReference type="ChEBI" id="CHEBI:60530"/>
        <dbReference type="ChEBI" id="CHEBI:175763"/>
        <dbReference type="EC" id="2.5.1.141"/>
    </reaction>
</comment>
<evidence type="ECO:0000256" key="12">
    <source>
        <dbReference type="ARBA" id="ARBA00042475"/>
    </source>
</evidence>
<feature type="transmembrane region" description="Helical" evidence="14">
    <location>
        <begin position="276"/>
        <end position="293"/>
    </location>
</feature>
<dbReference type="HAMAP" id="MF_00154">
    <property type="entry name" value="CyoE_CtaB"/>
    <property type="match status" value="1"/>
</dbReference>
<dbReference type="eggNOG" id="COG0109">
    <property type="taxonomic scope" value="Bacteria"/>
</dbReference>
<dbReference type="Gene3D" id="1.10.357.140">
    <property type="entry name" value="UbiA prenyltransferase"/>
    <property type="match status" value="1"/>
</dbReference>
<comment type="subunit">
    <text evidence="14">Interacts with CtaA.</text>
</comment>
<feature type="compositionally biased region" description="Low complexity" evidence="15">
    <location>
        <begin position="27"/>
        <end position="42"/>
    </location>
</feature>
<dbReference type="STRING" id="1337093.MBELCI_0658"/>
<keyword evidence="7 14" id="KW-1133">Transmembrane helix</keyword>